<keyword evidence="3" id="KW-0378">Hydrolase</keyword>
<accession>A0A1G5FFE6</accession>
<dbReference type="PANTHER" id="PTHR21581:SF6">
    <property type="entry name" value="TRAFFICKING PROTEIN PARTICLE COMPLEX SUBUNIT 12"/>
    <property type="match status" value="1"/>
</dbReference>
<feature type="active site" evidence="7">
    <location>
        <position position="122"/>
    </location>
</feature>
<keyword evidence="2 10" id="KW-0732">Signal</keyword>
<dbReference type="GO" id="GO:0009252">
    <property type="term" value="P:peptidoglycan biosynthetic process"/>
    <property type="evidence" value="ECO:0007669"/>
    <property type="project" value="UniProtKB-KW"/>
</dbReference>
<dbReference type="STRING" id="336292.SAMN05660710_01391"/>
<keyword evidence="4" id="KW-0133">Cell shape</keyword>
<dbReference type="GO" id="GO:0009002">
    <property type="term" value="F:serine-type D-Ala-D-Ala carboxypeptidase activity"/>
    <property type="evidence" value="ECO:0007669"/>
    <property type="project" value="InterPro"/>
</dbReference>
<gene>
    <name evidence="12" type="ORF">SAMN05660710_01391</name>
</gene>
<dbReference type="AlphaFoldDB" id="A0A1G5FFE6"/>
<dbReference type="SUPFAM" id="SSF56601">
    <property type="entry name" value="beta-lactamase/transpeptidase-like"/>
    <property type="match status" value="1"/>
</dbReference>
<evidence type="ECO:0000256" key="4">
    <source>
        <dbReference type="ARBA" id="ARBA00022960"/>
    </source>
</evidence>
<evidence type="ECO:0000256" key="8">
    <source>
        <dbReference type="PIRSR" id="PIRSR618044-2"/>
    </source>
</evidence>
<keyword evidence="12" id="KW-0121">Carboxypeptidase</keyword>
<dbReference type="Pfam" id="PF00768">
    <property type="entry name" value="Peptidase_S11"/>
    <property type="match status" value="1"/>
</dbReference>
<evidence type="ECO:0000313" key="12">
    <source>
        <dbReference type="EMBL" id="SCY37854.1"/>
    </source>
</evidence>
<dbReference type="GO" id="GO:0008360">
    <property type="term" value="P:regulation of cell shape"/>
    <property type="evidence" value="ECO:0007669"/>
    <property type="project" value="UniProtKB-KW"/>
</dbReference>
<protein>
    <submittedName>
        <fullName evidence="12">D-alanyl-D-alanine carboxypeptidase</fullName>
    </submittedName>
</protein>
<sequence length="572" mass="59939">MTVTRFLSAFRLWALAVVTVPLLAGAIAQPAAAAPFAAYVMDARTGQPVYRQNSDTRLHPASLTKMMTLYMAFTAIERGQVRLDSRFTISSKAANEPPSKLGLRAGQQIELRYLIRAAAIKSANDAATAIGEGLAGSEEAFTQQMTQMARALGMNNSQFRNAHGLTREGHYSTAHDMSVLGRHLFYDFPQYYNLFSRRSADAGVAQVASTNRRFLDDYAGADGIKTGYTRAAGFNLTASAQRGNKRLIATVFGGTSTAHRNQVMAGLLDASFPRIADRVREVRPQRPRMLVQTTTRRAQVAASPAATQPEPQRMVLAASPAPQARPAEAASLVAVAAPAIPAAPVPDLTEALRQAGAVPEAPAAPKGALALASSQRPRLRPGSAAPTAVAAAPAAEAETAVTASLAAPVLAASSRPRPSPRRSTASAASTAAVVADAAPAEAPVAAPAAASEAGLGLLSSPAPRPRSETVILAAMGEGDLGNPEALEIVSRPADSGRSFGVSVGIYPSQSQAERELLSMALQDGAILGNARRHVADTRRGFNAQFVNLNKGQAELACERLRSRSRECSVIGR</sequence>
<evidence type="ECO:0000256" key="6">
    <source>
        <dbReference type="ARBA" id="ARBA00023316"/>
    </source>
</evidence>
<feature type="domain" description="Peptidase S11 D-alanyl-D-alanine carboxypeptidase A N-terminal" evidence="11">
    <location>
        <begin position="33"/>
        <end position="254"/>
    </location>
</feature>
<feature type="signal peptide" evidence="10">
    <location>
        <begin position="1"/>
        <end position="33"/>
    </location>
</feature>
<evidence type="ECO:0000256" key="1">
    <source>
        <dbReference type="ARBA" id="ARBA00007164"/>
    </source>
</evidence>
<evidence type="ECO:0000256" key="5">
    <source>
        <dbReference type="ARBA" id="ARBA00022984"/>
    </source>
</evidence>
<comment type="similarity">
    <text evidence="1 9">Belongs to the peptidase S11 family.</text>
</comment>
<keyword evidence="6" id="KW-0961">Cell wall biogenesis/degradation</keyword>
<dbReference type="Proteomes" id="UP000199502">
    <property type="component" value="Unassembled WGS sequence"/>
</dbReference>
<dbReference type="PRINTS" id="PR00725">
    <property type="entry name" value="DADACBPTASE1"/>
</dbReference>
<name>A0A1G5FFE6_9RHOB</name>
<evidence type="ECO:0000259" key="11">
    <source>
        <dbReference type="Pfam" id="PF00768"/>
    </source>
</evidence>
<evidence type="ECO:0000256" key="9">
    <source>
        <dbReference type="RuleBase" id="RU004016"/>
    </source>
</evidence>
<proteinExistence type="inferred from homology"/>
<organism evidence="12 13">
    <name type="scientific">Paracoccus tibetensis</name>
    <dbReference type="NCBI Taxonomy" id="336292"/>
    <lineage>
        <taxon>Bacteria</taxon>
        <taxon>Pseudomonadati</taxon>
        <taxon>Pseudomonadota</taxon>
        <taxon>Alphaproteobacteria</taxon>
        <taxon>Rhodobacterales</taxon>
        <taxon>Paracoccaceae</taxon>
        <taxon>Paracoccus</taxon>
    </lineage>
</organism>
<evidence type="ECO:0000256" key="10">
    <source>
        <dbReference type="SAM" id="SignalP"/>
    </source>
</evidence>
<evidence type="ECO:0000313" key="13">
    <source>
        <dbReference type="Proteomes" id="UP000199502"/>
    </source>
</evidence>
<dbReference type="GO" id="GO:0006508">
    <property type="term" value="P:proteolysis"/>
    <property type="evidence" value="ECO:0007669"/>
    <property type="project" value="InterPro"/>
</dbReference>
<dbReference type="InterPro" id="IPR018044">
    <property type="entry name" value="Peptidase_S11"/>
</dbReference>
<evidence type="ECO:0000256" key="7">
    <source>
        <dbReference type="PIRSR" id="PIRSR618044-1"/>
    </source>
</evidence>
<evidence type="ECO:0000256" key="3">
    <source>
        <dbReference type="ARBA" id="ARBA00022801"/>
    </source>
</evidence>
<feature type="chain" id="PRO_5011677567" evidence="10">
    <location>
        <begin position="34"/>
        <end position="572"/>
    </location>
</feature>
<keyword evidence="12" id="KW-0645">Protease</keyword>
<feature type="active site" description="Proton acceptor" evidence="7">
    <location>
        <position position="65"/>
    </location>
</feature>
<feature type="active site" description="Acyl-ester intermediate" evidence="7">
    <location>
        <position position="62"/>
    </location>
</feature>
<dbReference type="InterPro" id="IPR012338">
    <property type="entry name" value="Beta-lactam/transpept-like"/>
</dbReference>
<dbReference type="GO" id="GO:0071555">
    <property type="term" value="P:cell wall organization"/>
    <property type="evidence" value="ECO:0007669"/>
    <property type="project" value="UniProtKB-KW"/>
</dbReference>
<evidence type="ECO:0000256" key="2">
    <source>
        <dbReference type="ARBA" id="ARBA00022729"/>
    </source>
</evidence>
<dbReference type="PANTHER" id="PTHR21581">
    <property type="entry name" value="D-ALANYL-D-ALANINE CARBOXYPEPTIDASE"/>
    <property type="match status" value="1"/>
</dbReference>
<feature type="binding site" evidence="8">
    <location>
        <position position="225"/>
    </location>
    <ligand>
        <name>substrate</name>
    </ligand>
</feature>
<keyword evidence="5" id="KW-0573">Peptidoglycan synthesis</keyword>
<reference evidence="12 13" key="1">
    <citation type="submission" date="2016-10" db="EMBL/GenBank/DDBJ databases">
        <authorList>
            <person name="de Groot N.N."/>
        </authorList>
    </citation>
    <scope>NUCLEOTIDE SEQUENCE [LARGE SCALE GENOMIC DNA]</scope>
    <source>
        <strain evidence="12 13">CGMCC 1.8925</strain>
    </source>
</reference>
<dbReference type="EMBL" id="FMVT01000004">
    <property type="protein sequence ID" value="SCY37854.1"/>
    <property type="molecule type" value="Genomic_DNA"/>
</dbReference>
<dbReference type="InterPro" id="IPR001967">
    <property type="entry name" value="Peptidase_S11_N"/>
</dbReference>
<keyword evidence="13" id="KW-1185">Reference proteome</keyword>
<dbReference type="Gene3D" id="3.40.710.10">
    <property type="entry name" value="DD-peptidase/beta-lactamase superfamily"/>
    <property type="match status" value="1"/>
</dbReference>